<dbReference type="SUPFAM" id="SSF161070">
    <property type="entry name" value="SNF-like"/>
    <property type="match status" value="1"/>
</dbReference>
<comment type="subcellular location">
    <subcellularLocation>
        <location evidence="1">Membrane</location>
        <topology evidence="1">Multi-pass membrane protein</topology>
    </subcellularLocation>
</comment>
<evidence type="ECO:0000256" key="2">
    <source>
        <dbReference type="ARBA" id="ARBA00006459"/>
    </source>
</evidence>
<evidence type="ECO:0000256" key="7">
    <source>
        <dbReference type="ARBA" id="ARBA00023136"/>
    </source>
</evidence>
<dbReference type="GeneID" id="108677003"/>
<keyword evidence="8" id="KW-0479">Metal-binding</keyword>
<proteinExistence type="inferred from homology"/>
<dbReference type="Proteomes" id="UP000694843">
    <property type="component" value="Unplaced"/>
</dbReference>
<feature type="transmembrane region" description="Helical" evidence="10">
    <location>
        <begin position="601"/>
        <end position="626"/>
    </location>
</feature>
<dbReference type="PROSITE" id="PS50267">
    <property type="entry name" value="NA_NEUROTRAN_SYMP_3"/>
    <property type="match status" value="1"/>
</dbReference>
<dbReference type="GO" id="GO:0005886">
    <property type="term" value="C:plasma membrane"/>
    <property type="evidence" value="ECO:0007669"/>
    <property type="project" value="TreeGrafter"/>
</dbReference>
<keyword evidence="3" id="KW-0813">Transport</keyword>
<dbReference type="GO" id="GO:0015187">
    <property type="term" value="F:glycine transmembrane transporter activity"/>
    <property type="evidence" value="ECO:0007669"/>
    <property type="project" value="TreeGrafter"/>
</dbReference>
<feature type="region of interest" description="Disordered" evidence="9">
    <location>
        <begin position="696"/>
        <end position="721"/>
    </location>
</feature>
<evidence type="ECO:0000256" key="3">
    <source>
        <dbReference type="ARBA" id="ARBA00022448"/>
    </source>
</evidence>
<feature type="transmembrane region" description="Helical" evidence="10">
    <location>
        <begin position="88"/>
        <end position="109"/>
    </location>
</feature>
<evidence type="ECO:0000256" key="4">
    <source>
        <dbReference type="ARBA" id="ARBA00022692"/>
    </source>
</evidence>
<evidence type="ECO:0000256" key="5">
    <source>
        <dbReference type="ARBA" id="ARBA00022847"/>
    </source>
</evidence>
<accession>A0A8B7P6A1</accession>
<keyword evidence="8" id="KW-0915">Sodium</keyword>
<dbReference type="PANTHER" id="PTHR11616">
    <property type="entry name" value="SODIUM/CHLORIDE DEPENDENT TRANSPORTER"/>
    <property type="match status" value="1"/>
</dbReference>
<comment type="similarity">
    <text evidence="2">Belongs to the sodium:neurotransmitter symporter (SNF) (TC 2.A.22) family.</text>
</comment>
<dbReference type="GO" id="GO:0089718">
    <property type="term" value="P:amino acid import across plasma membrane"/>
    <property type="evidence" value="ECO:0007669"/>
    <property type="project" value="TreeGrafter"/>
</dbReference>
<feature type="transmembrane region" description="Helical" evidence="10">
    <location>
        <begin position="130"/>
        <end position="158"/>
    </location>
</feature>
<dbReference type="OrthoDB" id="6581954at2759"/>
<evidence type="ECO:0000313" key="12">
    <source>
        <dbReference type="RefSeq" id="XP_018020636.1"/>
    </source>
</evidence>
<feature type="transmembrane region" description="Helical" evidence="10">
    <location>
        <begin position="212"/>
        <end position="231"/>
    </location>
</feature>
<dbReference type="Pfam" id="PF00209">
    <property type="entry name" value="SNF"/>
    <property type="match status" value="1"/>
</dbReference>
<feature type="transmembrane region" description="Helical" evidence="10">
    <location>
        <begin position="558"/>
        <end position="581"/>
    </location>
</feature>
<dbReference type="InterPro" id="IPR000175">
    <property type="entry name" value="Na/ntran_symport"/>
</dbReference>
<feature type="transmembrane region" description="Helical" evidence="10">
    <location>
        <begin position="322"/>
        <end position="344"/>
    </location>
</feature>
<keyword evidence="11" id="KW-1185">Reference proteome</keyword>
<keyword evidence="5" id="KW-0769">Symport</keyword>
<dbReference type="GO" id="GO:0046872">
    <property type="term" value="F:metal ion binding"/>
    <property type="evidence" value="ECO:0007669"/>
    <property type="project" value="UniProtKB-KW"/>
</dbReference>
<feature type="transmembrane region" description="Helical" evidence="10">
    <location>
        <begin position="442"/>
        <end position="462"/>
    </location>
</feature>
<feature type="transmembrane region" description="Helical" evidence="10">
    <location>
        <begin position="286"/>
        <end position="310"/>
    </location>
</feature>
<dbReference type="KEGG" id="hazt:108677003"/>
<sequence length="721" mass="81409">MEGSKRSAGLQPSLGLDDNDVHVEFSPLRQDDDEGGMVTLDVPVAEVERAAWGSKTQFMLSCVSLSVGLGNVWRFPYLVQQDGGGAFLIPYLIMMVLEGAPLFLMELGIGQKMRMGSLGVWNNISPWWGGIGIASTIVSFCVGLYYNVIIAWCFYYLFNSFLSPLPFSSCPTEAVGNLTVPVAECEMSSETAYFWFRQTIDAGDSISEPEGIRWWMALCLTLSWLLVWFCIMRGIQSSGKVVYFTALFPYMILIIFFGRAVTLKGAGAGLKHMFTPDMSKLLNPNVWMDAACQVFYSLGLAFGSLIAFASYNPMKNDCKRDAIFMCAITVFTATFATIDIFAVLGFKAVANYEKCIHHNTAKLASILDQLPVHTRNINVTIDNYEETWPDLLPHIQDIYENQTHQHFQHCSVEEQLNEAAEGTGLAFIVFTQAIVELPGSNFWSIAFFMMLLALGLGSQFGTMEGVITNLFDMKIFARVRKEVLTGCVCLISLLIGLIFCTGAGEYWLMLFDTFAGSMGLIFIAFFEVMVISYVYGHKRFTDDIEKMIGQRPGLYWQAMWRFISPLTIFCIVVSSIVYRFMNPPEYPAYKKELAMAKMELYPTWAMFVAFALLLGGILPVPIVYFMRRFQCIRLDSDIHQASIKRVETTMSTQGMIRNEEDLVGEVQCNWCILCPKYLLCGLLTYKNNNYELDEYRDSPEEDEEDRGLQANPNKFRMEVID</sequence>
<evidence type="ECO:0000256" key="1">
    <source>
        <dbReference type="ARBA" id="ARBA00004141"/>
    </source>
</evidence>
<protein>
    <submittedName>
        <fullName evidence="12">Sodium-dependent neutral amino acid transporter B(0)AT3 isoform X1</fullName>
    </submittedName>
</protein>
<feature type="binding site" evidence="8">
    <location>
        <position position="458"/>
    </location>
    <ligand>
        <name>Na(+)</name>
        <dbReference type="ChEBI" id="CHEBI:29101"/>
        <label>1</label>
    </ligand>
</feature>
<reference evidence="12" key="1">
    <citation type="submission" date="2025-08" db="UniProtKB">
        <authorList>
            <consortium name="RefSeq"/>
        </authorList>
    </citation>
    <scope>IDENTIFICATION</scope>
    <source>
        <tissue evidence="12">Whole organism</tissue>
    </source>
</reference>
<dbReference type="GO" id="GO:0005283">
    <property type="term" value="F:amino acid:sodium symporter activity"/>
    <property type="evidence" value="ECO:0007669"/>
    <property type="project" value="TreeGrafter"/>
</dbReference>
<dbReference type="InterPro" id="IPR037272">
    <property type="entry name" value="SNS_sf"/>
</dbReference>
<keyword evidence="6 10" id="KW-1133">Transmembrane helix</keyword>
<dbReference type="RefSeq" id="XP_018020636.1">
    <property type="nucleotide sequence ID" value="XM_018165147.2"/>
</dbReference>
<feature type="transmembrane region" description="Helical" evidence="10">
    <location>
        <begin position="243"/>
        <end position="266"/>
    </location>
</feature>
<feature type="transmembrane region" description="Helical" evidence="10">
    <location>
        <begin position="514"/>
        <end position="537"/>
    </location>
</feature>
<name>A0A8B7P6A1_HYAAZ</name>
<gene>
    <name evidence="12" type="primary">LOC108677003</name>
</gene>
<keyword evidence="7 10" id="KW-0472">Membrane</keyword>
<dbReference type="OMA" id="ILVSICN"/>
<dbReference type="AlphaFoldDB" id="A0A8B7P6A1"/>
<feature type="binding site" evidence="8">
    <location>
        <position position="454"/>
    </location>
    <ligand>
        <name>Na(+)</name>
        <dbReference type="ChEBI" id="CHEBI:29101"/>
        <label>1</label>
    </ligand>
</feature>
<evidence type="ECO:0000313" key="11">
    <source>
        <dbReference type="Proteomes" id="UP000694843"/>
    </source>
</evidence>
<feature type="binding site" evidence="8">
    <location>
        <position position="67"/>
    </location>
    <ligand>
        <name>Na(+)</name>
        <dbReference type="ChEBI" id="CHEBI:29101"/>
        <label>1</label>
    </ligand>
</feature>
<evidence type="ECO:0000256" key="10">
    <source>
        <dbReference type="SAM" id="Phobius"/>
    </source>
</evidence>
<evidence type="ECO:0000256" key="6">
    <source>
        <dbReference type="ARBA" id="ARBA00022989"/>
    </source>
</evidence>
<dbReference type="PRINTS" id="PR00176">
    <property type="entry name" value="NANEUSMPORT"/>
</dbReference>
<feature type="transmembrane region" description="Helical" evidence="10">
    <location>
        <begin position="483"/>
        <end position="508"/>
    </location>
</feature>
<dbReference type="PANTHER" id="PTHR11616:SF236">
    <property type="entry name" value="TRANSPORTER"/>
    <property type="match status" value="1"/>
</dbReference>
<feature type="binding site" evidence="8">
    <location>
        <position position="71"/>
    </location>
    <ligand>
        <name>Na(+)</name>
        <dbReference type="ChEBI" id="CHEBI:29101"/>
        <label>1</label>
    </ligand>
</feature>
<organism evidence="11 12">
    <name type="scientific">Hyalella azteca</name>
    <name type="common">Amphipod</name>
    <dbReference type="NCBI Taxonomy" id="294128"/>
    <lineage>
        <taxon>Eukaryota</taxon>
        <taxon>Metazoa</taxon>
        <taxon>Ecdysozoa</taxon>
        <taxon>Arthropoda</taxon>
        <taxon>Crustacea</taxon>
        <taxon>Multicrustacea</taxon>
        <taxon>Malacostraca</taxon>
        <taxon>Eumalacostraca</taxon>
        <taxon>Peracarida</taxon>
        <taxon>Amphipoda</taxon>
        <taxon>Senticaudata</taxon>
        <taxon>Talitrida</taxon>
        <taxon>Talitroidea</taxon>
        <taxon>Hyalellidae</taxon>
        <taxon>Hyalella</taxon>
    </lineage>
</organism>
<feature type="binding site" evidence="8">
    <location>
        <position position="297"/>
    </location>
    <ligand>
        <name>Na(+)</name>
        <dbReference type="ChEBI" id="CHEBI:29101"/>
        <label>1</label>
    </ligand>
</feature>
<evidence type="ECO:0000256" key="9">
    <source>
        <dbReference type="SAM" id="MobiDB-lite"/>
    </source>
</evidence>
<dbReference type="GO" id="GO:0015179">
    <property type="term" value="F:L-amino acid transmembrane transporter activity"/>
    <property type="evidence" value="ECO:0007669"/>
    <property type="project" value="TreeGrafter"/>
</dbReference>
<feature type="transmembrane region" description="Helical" evidence="10">
    <location>
        <begin position="58"/>
        <end position="76"/>
    </location>
</feature>
<evidence type="ECO:0000256" key="8">
    <source>
        <dbReference type="PIRSR" id="PIRSR600175-1"/>
    </source>
</evidence>
<keyword evidence="4 10" id="KW-0812">Transmembrane</keyword>